<reference evidence="1 2" key="1">
    <citation type="submission" date="2018-04" db="EMBL/GenBank/DDBJ databases">
        <authorList>
            <person name="Vogel A."/>
        </authorList>
    </citation>
    <scope>NUCLEOTIDE SEQUENCE [LARGE SCALE GENOMIC DNA]</scope>
</reference>
<evidence type="ECO:0000313" key="2">
    <source>
        <dbReference type="Proteomes" id="UP000595140"/>
    </source>
</evidence>
<dbReference type="OrthoDB" id="1725059at2759"/>
<protein>
    <submittedName>
        <fullName evidence="1">Uncharacterized protein</fullName>
    </submittedName>
</protein>
<accession>A0A484N2Q4</accession>
<name>A0A484N2Q4_9ASTE</name>
<dbReference type="AlphaFoldDB" id="A0A484N2Q4"/>
<proteinExistence type="predicted"/>
<dbReference type="Proteomes" id="UP000595140">
    <property type="component" value="Unassembled WGS sequence"/>
</dbReference>
<gene>
    <name evidence="1" type="ORF">CCAM_LOCUS37148</name>
</gene>
<evidence type="ECO:0000313" key="1">
    <source>
        <dbReference type="EMBL" id="VFQ95372.1"/>
    </source>
</evidence>
<organism evidence="1 2">
    <name type="scientific">Cuscuta campestris</name>
    <dbReference type="NCBI Taxonomy" id="132261"/>
    <lineage>
        <taxon>Eukaryota</taxon>
        <taxon>Viridiplantae</taxon>
        <taxon>Streptophyta</taxon>
        <taxon>Embryophyta</taxon>
        <taxon>Tracheophyta</taxon>
        <taxon>Spermatophyta</taxon>
        <taxon>Magnoliopsida</taxon>
        <taxon>eudicotyledons</taxon>
        <taxon>Gunneridae</taxon>
        <taxon>Pentapetalae</taxon>
        <taxon>asterids</taxon>
        <taxon>lamiids</taxon>
        <taxon>Solanales</taxon>
        <taxon>Convolvulaceae</taxon>
        <taxon>Cuscuteae</taxon>
        <taxon>Cuscuta</taxon>
        <taxon>Cuscuta subgen. Grammica</taxon>
        <taxon>Cuscuta sect. Cleistogrammica</taxon>
    </lineage>
</organism>
<dbReference type="EMBL" id="OOIL02005599">
    <property type="protein sequence ID" value="VFQ95372.1"/>
    <property type="molecule type" value="Genomic_DNA"/>
</dbReference>
<keyword evidence="2" id="KW-1185">Reference proteome</keyword>
<sequence>MVLFLLVDQRQTRQATLIRMLQYPQRLQLHQVAIIKTIMKILILVGLQLLSTAVGSSSQVDLFGGSLVGNLLDTASVSSSSDKATVKNEQKEVDLFADAAFVTAITRSETGGEFSGSSGGH</sequence>